<dbReference type="Proteomes" id="UP000807309">
    <property type="component" value="Unassembled WGS sequence"/>
</dbReference>
<comment type="caution">
    <text evidence="1">The sequence shown here is derived from an EMBL/GenBank/DDBJ whole genome shotgun (WGS) entry which is preliminary data.</text>
</comment>
<evidence type="ECO:0000313" key="1">
    <source>
        <dbReference type="EMBL" id="MBF6226646.1"/>
    </source>
</evidence>
<gene>
    <name evidence="1" type="ORF">IU470_16245</name>
</gene>
<accession>A0ABS0CA00</accession>
<reference evidence="1 2" key="1">
    <citation type="submission" date="2020-10" db="EMBL/GenBank/DDBJ databases">
        <title>Identification of Nocardia species via Next-generation sequencing and recognition of intraspecies genetic diversity.</title>
        <authorList>
            <person name="Li P."/>
            <person name="Li P."/>
            <person name="Lu B."/>
        </authorList>
    </citation>
    <scope>NUCLEOTIDE SEQUENCE [LARGE SCALE GENOMIC DNA]</scope>
    <source>
        <strain evidence="1 2">N-11</strain>
    </source>
</reference>
<keyword evidence="2" id="KW-1185">Reference proteome</keyword>
<evidence type="ECO:0000313" key="2">
    <source>
        <dbReference type="Proteomes" id="UP000807309"/>
    </source>
</evidence>
<protein>
    <submittedName>
        <fullName evidence="1">Uncharacterized protein</fullName>
    </submittedName>
</protein>
<proteinExistence type="predicted"/>
<dbReference type="EMBL" id="JADLRE010000011">
    <property type="protein sequence ID" value="MBF6226646.1"/>
    <property type="molecule type" value="Genomic_DNA"/>
</dbReference>
<sequence>MRLPTKSPTAAAREFVSACQTLTSLIELAGHPATSPRLRVTLAEYCRAHATADPGLAASLSSWKQRRASLTPNDHEAIRLVLARDGAILRAVRR</sequence>
<organism evidence="1 2">
    <name type="scientific">Nocardia abscessus</name>
    <dbReference type="NCBI Taxonomy" id="120957"/>
    <lineage>
        <taxon>Bacteria</taxon>
        <taxon>Bacillati</taxon>
        <taxon>Actinomycetota</taxon>
        <taxon>Actinomycetes</taxon>
        <taxon>Mycobacteriales</taxon>
        <taxon>Nocardiaceae</taxon>
        <taxon>Nocardia</taxon>
    </lineage>
</organism>
<dbReference type="RefSeq" id="WP_195033742.1">
    <property type="nucleotide sequence ID" value="NZ_JADLRE010000011.1"/>
</dbReference>
<name>A0ABS0CA00_9NOCA</name>